<feature type="chain" id="PRO_5035812456" evidence="1">
    <location>
        <begin position="20"/>
        <end position="55"/>
    </location>
</feature>
<accession>A0A8T0HP01</accession>
<feature type="signal peptide" evidence="1">
    <location>
        <begin position="1"/>
        <end position="19"/>
    </location>
</feature>
<evidence type="ECO:0000313" key="2">
    <source>
        <dbReference type="EMBL" id="KAG0572556.1"/>
    </source>
</evidence>
<dbReference type="EMBL" id="CM026426">
    <property type="protein sequence ID" value="KAG0572556.1"/>
    <property type="molecule type" value="Genomic_DNA"/>
</dbReference>
<evidence type="ECO:0000313" key="3">
    <source>
        <dbReference type="Proteomes" id="UP000822688"/>
    </source>
</evidence>
<keyword evidence="3" id="KW-1185">Reference proteome</keyword>
<dbReference type="AlphaFoldDB" id="A0A8T0HP01"/>
<comment type="caution">
    <text evidence="2">The sequence shown here is derived from an EMBL/GenBank/DDBJ whole genome shotgun (WGS) entry which is preliminary data.</text>
</comment>
<gene>
    <name evidence="2" type="ORF">KC19_VG105300</name>
</gene>
<proteinExistence type="predicted"/>
<sequence>MPFLQPVVMIVVVVDSLLQVRVDFCDHLDSAEGFGPKNFGNGIKVSELNCASWYS</sequence>
<reference evidence="2" key="1">
    <citation type="submission" date="2020-06" db="EMBL/GenBank/DDBJ databases">
        <title>WGS assembly of Ceratodon purpureus strain R40.</title>
        <authorList>
            <person name="Carey S.B."/>
            <person name="Jenkins J."/>
            <person name="Shu S."/>
            <person name="Lovell J.T."/>
            <person name="Sreedasyam A."/>
            <person name="Maumus F."/>
            <person name="Tiley G.P."/>
            <person name="Fernandez-Pozo N."/>
            <person name="Barry K."/>
            <person name="Chen C."/>
            <person name="Wang M."/>
            <person name="Lipzen A."/>
            <person name="Daum C."/>
            <person name="Saski C.A."/>
            <person name="Payton A.C."/>
            <person name="Mcbreen J.C."/>
            <person name="Conrad R.E."/>
            <person name="Kollar L.M."/>
            <person name="Olsson S."/>
            <person name="Huttunen S."/>
            <person name="Landis J.B."/>
            <person name="Wickett N.J."/>
            <person name="Johnson M.G."/>
            <person name="Rensing S.A."/>
            <person name="Grimwood J."/>
            <person name="Schmutz J."/>
            <person name="Mcdaniel S.F."/>
        </authorList>
    </citation>
    <scope>NUCLEOTIDE SEQUENCE</scope>
    <source>
        <strain evidence="2">R40</strain>
    </source>
</reference>
<organism evidence="2 3">
    <name type="scientific">Ceratodon purpureus</name>
    <name type="common">Fire moss</name>
    <name type="synonym">Dicranum purpureum</name>
    <dbReference type="NCBI Taxonomy" id="3225"/>
    <lineage>
        <taxon>Eukaryota</taxon>
        <taxon>Viridiplantae</taxon>
        <taxon>Streptophyta</taxon>
        <taxon>Embryophyta</taxon>
        <taxon>Bryophyta</taxon>
        <taxon>Bryophytina</taxon>
        <taxon>Bryopsida</taxon>
        <taxon>Dicranidae</taxon>
        <taxon>Pseudoditrichales</taxon>
        <taxon>Ditrichaceae</taxon>
        <taxon>Ceratodon</taxon>
    </lineage>
</organism>
<evidence type="ECO:0000256" key="1">
    <source>
        <dbReference type="SAM" id="SignalP"/>
    </source>
</evidence>
<name>A0A8T0HP01_CERPU</name>
<dbReference type="Proteomes" id="UP000822688">
    <property type="component" value="Chromosome V"/>
</dbReference>
<keyword evidence="1" id="KW-0732">Signal</keyword>
<protein>
    <submittedName>
        <fullName evidence="2">Uncharacterized protein</fullName>
    </submittedName>
</protein>